<feature type="region of interest" description="Disordered" evidence="1">
    <location>
        <begin position="46"/>
        <end position="71"/>
    </location>
</feature>
<proteinExistence type="predicted"/>
<evidence type="ECO:0000313" key="2">
    <source>
        <dbReference type="EMBL" id="CAG7837214.1"/>
    </source>
</evidence>
<dbReference type="Proteomes" id="UP000708208">
    <property type="component" value="Unassembled WGS sequence"/>
</dbReference>
<evidence type="ECO:0000256" key="1">
    <source>
        <dbReference type="SAM" id="MobiDB-lite"/>
    </source>
</evidence>
<dbReference type="AlphaFoldDB" id="A0A8J2LQU0"/>
<evidence type="ECO:0000313" key="3">
    <source>
        <dbReference type="Proteomes" id="UP000708208"/>
    </source>
</evidence>
<sequence length="71" mass="7939">MPTTAVYLTFTWKDSIDWVGCLISPILTKLDNVFLPESAVQLPVSDYLQDTQDSSSPDLTSGEPLKKYPFN</sequence>
<name>A0A8J2LQU0_9HEXA</name>
<protein>
    <submittedName>
        <fullName evidence="2">Uncharacterized protein</fullName>
    </submittedName>
</protein>
<reference evidence="2" key="1">
    <citation type="submission" date="2021-06" db="EMBL/GenBank/DDBJ databases">
        <authorList>
            <person name="Hodson N. C."/>
            <person name="Mongue J. A."/>
            <person name="Jaron S. K."/>
        </authorList>
    </citation>
    <scope>NUCLEOTIDE SEQUENCE</scope>
</reference>
<accession>A0A8J2LQU0</accession>
<organism evidence="2 3">
    <name type="scientific">Allacma fusca</name>
    <dbReference type="NCBI Taxonomy" id="39272"/>
    <lineage>
        <taxon>Eukaryota</taxon>
        <taxon>Metazoa</taxon>
        <taxon>Ecdysozoa</taxon>
        <taxon>Arthropoda</taxon>
        <taxon>Hexapoda</taxon>
        <taxon>Collembola</taxon>
        <taxon>Symphypleona</taxon>
        <taxon>Sminthuridae</taxon>
        <taxon>Allacma</taxon>
    </lineage>
</organism>
<feature type="compositionally biased region" description="Polar residues" evidence="1">
    <location>
        <begin position="48"/>
        <end position="59"/>
    </location>
</feature>
<gene>
    <name evidence="2" type="ORF">AFUS01_LOCUS46362</name>
</gene>
<comment type="caution">
    <text evidence="2">The sequence shown here is derived from an EMBL/GenBank/DDBJ whole genome shotgun (WGS) entry which is preliminary data.</text>
</comment>
<dbReference type="EMBL" id="CAJVCH010571328">
    <property type="protein sequence ID" value="CAG7837214.1"/>
    <property type="molecule type" value="Genomic_DNA"/>
</dbReference>
<keyword evidence="3" id="KW-1185">Reference proteome</keyword>